<feature type="signal peptide" evidence="1">
    <location>
        <begin position="1"/>
        <end position="15"/>
    </location>
</feature>
<dbReference type="Proteomes" id="UP001054837">
    <property type="component" value="Unassembled WGS sequence"/>
</dbReference>
<evidence type="ECO:0000256" key="1">
    <source>
        <dbReference type="SAM" id="SignalP"/>
    </source>
</evidence>
<gene>
    <name evidence="2" type="ORF">CDAR_366091</name>
</gene>
<sequence length="103" mass="10948">MFVFALLACVAVAQASFLPSYPVAAPVVSNVAYGVVSPAVFPLRSGFSNGYSSYDQRYNVYPSFGYRGVLGYNGLLGGYNGLLGGYNGFLGGFNNGLYYGLRK</sequence>
<reference evidence="2 3" key="1">
    <citation type="submission" date="2021-06" db="EMBL/GenBank/DDBJ databases">
        <title>Caerostris darwini draft genome.</title>
        <authorList>
            <person name="Kono N."/>
            <person name="Arakawa K."/>
        </authorList>
    </citation>
    <scope>NUCLEOTIDE SEQUENCE [LARGE SCALE GENOMIC DNA]</scope>
</reference>
<dbReference type="EMBL" id="BPLQ01000752">
    <property type="protein sequence ID" value="GIX74648.1"/>
    <property type="molecule type" value="Genomic_DNA"/>
</dbReference>
<proteinExistence type="predicted"/>
<evidence type="ECO:0000313" key="2">
    <source>
        <dbReference type="EMBL" id="GIX74648.1"/>
    </source>
</evidence>
<evidence type="ECO:0000313" key="3">
    <source>
        <dbReference type="Proteomes" id="UP001054837"/>
    </source>
</evidence>
<keyword evidence="3" id="KW-1185">Reference proteome</keyword>
<accession>A0AAV4MQJ5</accession>
<feature type="chain" id="PRO_5043315811" evidence="1">
    <location>
        <begin position="16"/>
        <end position="103"/>
    </location>
</feature>
<keyword evidence="1" id="KW-0732">Signal</keyword>
<protein>
    <submittedName>
        <fullName evidence="2">Uncharacterized protein</fullName>
    </submittedName>
</protein>
<name>A0AAV4MQJ5_9ARAC</name>
<organism evidence="2 3">
    <name type="scientific">Caerostris darwini</name>
    <dbReference type="NCBI Taxonomy" id="1538125"/>
    <lineage>
        <taxon>Eukaryota</taxon>
        <taxon>Metazoa</taxon>
        <taxon>Ecdysozoa</taxon>
        <taxon>Arthropoda</taxon>
        <taxon>Chelicerata</taxon>
        <taxon>Arachnida</taxon>
        <taxon>Araneae</taxon>
        <taxon>Araneomorphae</taxon>
        <taxon>Entelegynae</taxon>
        <taxon>Araneoidea</taxon>
        <taxon>Araneidae</taxon>
        <taxon>Caerostris</taxon>
    </lineage>
</organism>
<comment type="caution">
    <text evidence="2">The sequence shown here is derived from an EMBL/GenBank/DDBJ whole genome shotgun (WGS) entry which is preliminary data.</text>
</comment>
<dbReference type="AlphaFoldDB" id="A0AAV4MQJ5"/>